<protein>
    <submittedName>
        <fullName evidence="1">Uncharacterized protein</fullName>
    </submittedName>
</protein>
<evidence type="ECO:0000313" key="1">
    <source>
        <dbReference type="EMBL" id="GGI64183.1"/>
    </source>
</evidence>
<accession>A0ABQ2C9X1</accession>
<gene>
    <name evidence="1" type="ORF">GCM10011459_20170</name>
</gene>
<dbReference type="RefSeq" id="WP_429247677.1">
    <property type="nucleotide sequence ID" value="NZ_JBNPXE010000008.1"/>
</dbReference>
<name>A0ABQ2C9X1_9LACO</name>
<sequence>MMEKLKRQDDQWIPWEISYSLRTQIRNKRRSIPNALIAVVLPDIEDSYEYFLTYWSYEDKNNEKCVVESINNSNTFDIIKNNMFNQKNPSIERINGRTVYYGESSYMITVKWKDFIIDTDKYINKALGLRDKIGDYIICKKIIKDS</sequence>
<keyword evidence="2" id="KW-1185">Reference proteome</keyword>
<proteinExistence type="predicted"/>
<organism evidence="1 2">
    <name type="scientific">Limosilactobacillus caviae</name>
    <dbReference type="NCBI Taxonomy" id="1769424"/>
    <lineage>
        <taxon>Bacteria</taxon>
        <taxon>Bacillati</taxon>
        <taxon>Bacillota</taxon>
        <taxon>Bacilli</taxon>
        <taxon>Lactobacillales</taxon>
        <taxon>Lactobacillaceae</taxon>
        <taxon>Limosilactobacillus</taxon>
    </lineage>
</organism>
<reference evidence="2" key="1">
    <citation type="journal article" date="2019" name="Int. J. Syst. Evol. Microbiol.">
        <title>The Global Catalogue of Microorganisms (GCM) 10K type strain sequencing project: providing services to taxonomists for standard genome sequencing and annotation.</title>
        <authorList>
            <consortium name="The Broad Institute Genomics Platform"/>
            <consortium name="The Broad Institute Genome Sequencing Center for Infectious Disease"/>
            <person name="Wu L."/>
            <person name="Ma J."/>
        </authorList>
    </citation>
    <scope>NUCLEOTIDE SEQUENCE [LARGE SCALE GENOMIC DNA]</scope>
    <source>
        <strain evidence="2">CCM 8609</strain>
    </source>
</reference>
<dbReference type="Proteomes" id="UP000603295">
    <property type="component" value="Unassembled WGS sequence"/>
</dbReference>
<dbReference type="EMBL" id="BMDS01000011">
    <property type="protein sequence ID" value="GGI64183.1"/>
    <property type="molecule type" value="Genomic_DNA"/>
</dbReference>
<evidence type="ECO:0000313" key="2">
    <source>
        <dbReference type="Proteomes" id="UP000603295"/>
    </source>
</evidence>
<comment type="caution">
    <text evidence="1">The sequence shown here is derived from an EMBL/GenBank/DDBJ whole genome shotgun (WGS) entry which is preliminary data.</text>
</comment>